<name>A0A409XMN3_PSICY</name>
<reference evidence="1 2" key="1">
    <citation type="journal article" date="2018" name="Evol. Lett.">
        <title>Horizontal gene cluster transfer increased hallucinogenic mushroom diversity.</title>
        <authorList>
            <person name="Reynolds H.T."/>
            <person name="Vijayakumar V."/>
            <person name="Gluck-Thaler E."/>
            <person name="Korotkin H.B."/>
            <person name="Matheny P.B."/>
            <person name="Slot J.C."/>
        </authorList>
    </citation>
    <scope>NUCLEOTIDE SEQUENCE [LARGE SCALE GENOMIC DNA]</scope>
    <source>
        <strain evidence="1 2">2631</strain>
    </source>
</reference>
<sequence>MIGNNLDDTQDDWITKQYCLSDDNIVKFENIVSDNLLVQYI</sequence>
<protein>
    <submittedName>
        <fullName evidence="1">Uncharacterized protein</fullName>
    </submittedName>
</protein>
<dbReference type="Proteomes" id="UP000283269">
    <property type="component" value="Unassembled WGS sequence"/>
</dbReference>
<evidence type="ECO:0000313" key="2">
    <source>
        <dbReference type="Proteomes" id="UP000283269"/>
    </source>
</evidence>
<accession>A0A409XMN3</accession>
<dbReference type="EMBL" id="NHYD01001154">
    <property type="protein sequence ID" value="PPQ92043.1"/>
    <property type="molecule type" value="Genomic_DNA"/>
</dbReference>
<comment type="caution">
    <text evidence="1">The sequence shown here is derived from an EMBL/GenBank/DDBJ whole genome shotgun (WGS) entry which is preliminary data.</text>
</comment>
<keyword evidence="2" id="KW-1185">Reference proteome</keyword>
<dbReference type="AlphaFoldDB" id="A0A409XMN3"/>
<evidence type="ECO:0000313" key="1">
    <source>
        <dbReference type="EMBL" id="PPQ92043.1"/>
    </source>
</evidence>
<dbReference type="InParanoid" id="A0A409XMN3"/>
<organism evidence="1 2">
    <name type="scientific">Psilocybe cyanescens</name>
    <dbReference type="NCBI Taxonomy" id="93625"/>
    <lineage>
        <taxon>Eukaryota</taxon>
        <taxon>Fungi</taxon>
        <taxon>Dikarya</taxon>
        <taxon>Basidiomycota</taxon>
        <taxon>Agaricomycotina</taxon>
        <taxon>Agaricomycetes</taxon>
        <taxon>Agaricomycetidae</taxon>
        <taxon>Agaricales</taxon>
        <taxon>Agaricineae</taxon>
        <taxon>Strophariaceae</taxon>
        <taxon>Psilocybe</taxon>
    </lineage>
</organism>
<proteinExistence type="predicted"/>
<gene>
    <name evidence="1" type="ORF">CVT25_005217</name>
</gene>